<reference evidence="2" key="1">
    <citation type="submission" date="2020-08" db="EMBL/GenBank/DDBJ databases">
        <title>Multicomponent nature underlies the extraordinary mechanical properties of spider dragline silk.</title>
        <authorList>
            <person name="Kono N."/>
            <person name="Nakamura H."/>
            <person name="Mori M."/>
            <person name="Yoshida Y."/>
            <person name="Ohtoshi R."/>
            <person name="Malay A.D."/>
            <person name="Moran D.A.P."/>
            <person name="Tomita M."/>
            <person name="Numata K."/>
            <person name="Arakawa K."/>
        </authorList>
    </citation>
    <scope>NUCLEOTIDE SEQUENCE</scope>
</reference>
<evidence type="ECO:0000313" key="3">
    <source>
        <dbReference type="Proteomes" id="UP000887013"/>
    </source>
</evidence>
<feature type="region of interest" description="Disordered" evidence="1">
    <location>
        <begin position="1"/>
        <end position="35"/>
    </location>
</feature>
<dbReference type="AlphaFoldDB" id="A0A8X6PD40"/>
<sequence length="83" mass="9185">METKLNQGCSSRERLVGASTKTPKDHKIEFGVSPSGKGVRRDYPLDIMPLGVSSSKRCTRESGIEVLTVFFALLTNDDLLEDR</sequence>
<protein>
    <submittedName>
        <fullName evidence="2">Uncharacterized protein</fullName>
    </submittedName>
</protein>
<comment type="caution">
    <text evidence="2">The sequence shown here is derived from an EMBL/GenBank/DDBJ whole genome shotgun (WGS) entry which is preliminary data.</text>
</comment>
<organism evidence="2 3">
    <name type="scientific">Nephila pilipes</name>
    <name type="common">Giant wood spider</name>
    <name type="synonym">Nephila maculata</name>
    <dbReference type="NCBI Taxonomy" id="299642"/>
    <lineage>
        <taxon>Eukaryota</taxon>
        <taxon>Metazoa</taxon>
        <taxon>Ecdysozoa</taxon>
        <taxon>Arthropoda</taxon>
        <taxon>Chelicerata</taxon>
        <taxon>Arachnida</taxon>
        <taxon>Araneae</taxon>
        <taxon>Araneomorphae</taxon>
        <taxon>Entelegynae</taxon>
        <taxon>Araneoidea</taxon>
        <taxon>Nephilidae</taxon>
        <taxon>Nephila</taxon>
    </lineage>
</organism>
<proteinExistence type="predicted"/>
<accession>A0A8X6PD40</accession>
<name>A0A8X6PD40_NEPPI</name>
<gene>
    <name evidence="2" type="ORF">NPIL_460451</name>
</gene>
<dbReference type="EMBL" id="BMAW01114271">
    <property type="protein sequence ID" value="GFT61063.1"/>
    <property type="molecule type" value="Genomic_DNA"/>
</dbReference>
<evidence type="ECO:0000313" key="2">
    <source>
        <dbReference type="EMBL" id="GFT61063.1"/>
    </source>
</evidence>
<keyword evidence="3" id="KW-1185">Reference proteome</keyword>
<dbReference type="Proteomes" id="UP000887013">
    <property type="component" value="Unassembled WGS sequence"/>
</dbReference>
<feature type="compositionally biased region" description="Polar residues" evidence="1">
    <location>
        <begin position="1"/>
        <end position="10"/>
    </location>
</feature>
<evidence type="ECO:0000256" key="1">
    <source>
        <dbReference type="SAM" id="MobiDB-lite"/>
    </source>
</evidence>